<keyword evidence="2" id="KW-0614">Plasmid</keyword>
<protein>
    <submittedName>
        <fullName evidence="2">Uncharacterized protein</fullName>
    </submittedName>
</protein>
<sequence length="110" mass="11952">MPLGRGACAGGDDRLQQVHAAERGGLATGESGSSFDAEAAAIAAHFADRLASLRRRLRRWEIPAAVRAAHEDRAAAMQALRERCERDRHAEREEARRQAEAGALEKPQPS</sequence>
<reference evidence="2 3" key="1">
    <citation type="journal article" date="2023" name="Int. J. Syst. Evol. Microbiol.">
        <title>Methylocystis iwaonis sp. nov., a type II methane-oxidizing bacterium from surface soil of a rice paddy field in Japan, and emended description of the genus Methylocystis (ex Whittenbury et al. 1970) Bowman et al. 1993.</title>
        <authorList>
            <person name="Kaise H."/>
            <person name="Sawadogo J.B."/>
            <person name="Alam M.S."/>
            <person name="Ueno C."/>
            <person name="Dianou D."/>
            <person name="Shinjo R."/>
            <person name="Asakawa S."/>
        </authorList>
    </citation>
    <scope>NUCLEOTIDE SEQUENCE [LARGE SCALE GENOMIC DNA]</scope>
    <source>
        <strain evidence="2 3">SS37A-Re</strain>
    </source>
</reference>
<dbReference type="Proteomes" id="UP001317629">
    <property type="component" value="Plasmid pSS37A-Re-5"/>
</dbReference>
<keyword evidence="3" id="KW-1185">Reference proteome</keyword>
<geneLocation type="plasmid" evidence="2 3">
    <name>pSS37A-Re-5</name>
</geneLocation>
<evidence type="ECO:0000313" key="3">
    <source>
        <dbReference type="Proteomes" id="UP001317629"/>
    </source>
</evidence>
<name>A0ABN6VME6_9HYPH</name>
<proteinExistence type="predicted"/>
<organism evidence="2 3">
    <name type="scientific">Methylocystis iwaonis</name>
    <dbReference type="NCBI Taxonomy" id="2885079"/>
    <lineage>
        <taxon>Bacteria</taxon>
        <taxon>Pseudomonadati</taxon>
        <taxon>Pseudomonadota</taxon>
        <taxon>Alphaproteobacteria</taxon>
        <taxon>Hyphomicrobiales</taxon>
        <taxon>Methylocystaceae</taxon>
        <taxon>Methylocystis</taxon>
    </lineage>
</organism>
<evidence type="ECO:0000256" key="1">
    <source>
        <dbReference type="SAM" id="MobiDB-lite"/>
    </source>
</evidence>
<feature type="compositionally biased region" description="Low complexity" evidence="1">
    <location>
        <begin position="100"/>
        <end position="110"/>
    </location>
</feature>
<accession>A0ABN6VME6</accession>
<feature type="compositionally biased region" description="Basic and acidic residues" evidence="1">
    <location>
        <begin position="80"/>
        <end position="99"/>
    </location>
</feature>
<evidence type="ECO:0000313" key="2">
    <source>
        <dbReference type="EMBL" id="BDV36709.1"/>
    </source>
</evidence>
<feature type="region of interest" description="Disordered" evidence="1">
    <location>
        <begin position="80"/>
        <end position="110"/>
    </location>
</feature>
<gene>
    <name evidence="2" type="ORF">SS37A_42390</name>
</gene>
<dbReference type="EMBL" id="AP027147">
    <property type="protein sequence ID" value="BDV36709.1"/>
    <property type="molecule type" value="Genomic_DNA"/>
</dbReference>